<dbReference type="InterPro" id="IPR004013">
    <property type="entry name" value="PHP_dom"/>
</dbReference>
<dbReference type="Gene3D" id="1.10.150.650">
    <property type="match status" value="1"/>
</dbReference>
<dbReference type="AlphaFoldDB" id="A0A3Q9IAM9"/>
<feature type="domain" description="Polymerase/histidinol phosphatase N-terminal" evidence="1">
    <location>
        <begin position="6"/>
        <end position="71"/>
    </location>
</feature>
<dbReference type="InterPro" id="IPR016195">
    <property type="entry name" value="Pol/histidinol_Pase-like"/>
</dbReference>
<evidence type="ECO:0000313" key="3">
    <source>
        <dbReference type="Proteomes" id="UP000270678"/>
    </source>
</evidence>
<name>A0A3Q9IAM9_9BACL</name>
<dbReference type="KEGG" id="plut:EI981_19155"/>
<evidence type="ECO:0000313" key="2">
    <source>
        <dbReference type="EMBL" id="AZS16356.1"/>
    </source>
</evidence>
<dbReference type="PANTHER" id="PTHR42924:SF3">
    <property type="entry name" value="POLYMERASE_HISTIDINOL PHOSPHATASE N-TERMINAL DOMAIN-CONTAINING PROTEIN"/>
    <property type="match status" value="1"/>
</dbReference>
<dbReference type="SMART" id="SM00481">
    <property type="entry name" value="POLIIIAc"/>
    <property type="match status" value="1"/>
</dbReference>
<sequence length="280" mass="31662">MIPTYIDLHIHTLVSDGSLSPFEVVRAAAIQGLRAIAITDHDTVDGVLKAQQEAAGLGLQVIPGIEFSAVYSCEMHILGYWLNINHPLLTGILKEIKEWNSQNLIRLIMKLKRIGIQIPLHDVKTREGNIELNGVIRYMIARKYVESRKEAFDRYLGRGKPAYVPSKKLTPEECISVIHETGGLAILAHPGRMGLDERETEQTVLYLKRARIDGIECYHPDHSLQFKDYCLQLALKYNLAITGGSDFHGRHRPEYQLGQACGHQRIPYSVLEDLIKYRQG</sequence>
<dbReference type="Pfam" id="PF02811">
    <property type="entry name" value="PHP"/>
    <property type="match status" value="1"/>
</dbReference>
<reference evidence="3" key="1">
    <citation type="submission" date="2018-12" db="EMBL/GenBank/DDBJ databases">
        <title>Complete genome sequence of Paenibacillus sp. MBLB1234.</title>
        <authorList>
            <person name="Nam Y.-D."/>
            <person name="Kang J."/>
            <person name="Chung W.-H."/>
            <person name="Park Y.S."/>
        </authorList>
    </citation>
    <scope>NUCLEOTIDE SEQUENCE [LARGE SCALE GENOMIC DNA]</scope>
    <source>
        <strain evidence="3">MBLB1234</strain>
    </source>
</reference>
<evidence type="ECO:0000259" key="1">
    <source>
        <dbReference type="SMART" id="SM00481"/>
    </source>
</evidence>
<dbReference type="RefSeq" id="WP_127000885.1">
    <property type="nucleotide sequence ID" value="NZ_CP034346.1"/>
</dbReference>
<keyword evidence="3" id="KW-1185">Reference proteome</keyword>
<gene>
    <name evidence="2" type="ORF">EI981_19155</name>
</gene>
<dbReference type="CDD" id="cd07438">
    <property type="entry name" value="PHP_HisPPase_AMP"/>
    <property type="match status" value="1"/>
</dbReference>
<dbReference type="OrthoDB" id="9804333at2"/>
<proteinExistence type="predicted"/>
<accession>A0A3Q9IAM9</accession>
<protein>
    <submittedName>
        <fullName evidence="2">PHP domain-containing protein</fullName>
    </submittedName>
</protein>
<dbReference type="InterPro" id="IPR003141">
    <property type="entry name" value="Pol/His_phosphatase_N"/>
</dbReference>
<dbReference type="Gene3D" id="3.20.20.140">
    <property type="entry name" value="Metal-dependent hydrolases"/>
    <property type="match status" value="1"/>
</dbReference>
<dbReference type="SUPFAM" id="SSF89550">
    <property type="entry name" value="PHP domain-like"/>
    <property type="match status" value="1"/>
</dbReference>
<dbReference type="Proteomes" id="UP000270678">
    <property type="component" value="Chromosome"/>
</dbReference>
<dbReference type="GO" id="GO:0035312">
    <property type="term" value="F:5'-3' DNA exonuclease activity"/>
    <property type="evidence" value="ECO:0007669"/>
    <property type="project" value="TreeGrafter"/>
</dbReference>
<organism evidence="2 3">
    <name type="scientific">Paenibacillus lutimineralis</name>
    <dbReference type="NCBI Taxonomy" id="2707005"/>
    <lineage>
        <taxon>Bacteria</taxon>
        <taxon>Bacillati</taxon>
        <taxon>Bacillota</taxon>
        <taxon>Bacilli</taxon>
        <taxon>Bacillales</taxon>
        <taxon>Paenibacillaceae</taxon>
        <taxon>Paenibacillus</taxon>
    </lineage>
</organism>
<dbReference type="InterPro" id="IPR052018">
    <property type="entry name" value="PHP_domain"/>
</dbReference>
<dbReference type="EMBL" id="CP034346">
    <property type="protein sequence ID" value="AZS16356.1"/>
    <property type="molecule type" value="Genomic_DNA"/>
</dbReference>
<dbReference type="GO" id="GO:0004534">
    <property type="term" value="F:5'-3' RNA exonuclease activity"/>
    <property type="evidence" value="ECO:0007669"/>
    <property type="project" value="TreeGrafter"/>
</dbReference>
<dbReference type="PANTHER" id="PTHR42924">
    <property type="entry name" value="EXONUCLEASE"/>
    <property type="match status" value="1"/>
</dbReference>